<dbReference type="RefSeq" id="WP_207674040.1">
    <property type="nucleotide sequence ID" value="NZ_JAFREM010000019.1"/>
</dbReference>
<keyword evidence="3" id="KW-1185">Reference proteome</keyword>
<keyword evidence="1" id="KW-1133">Transmembrane helix</keyword>
<sequence length="67" mass="7814">MQKIAGFVVLAISLWQFWMTKRALTYFQKQGNESTSPFLMLSFWSSLSFALLFLGFAFALIFDLFPY</sequence>
<gene>
    <name evidence="2" type="ORF">JZO70_13115</name>
</gene>
<keyword evidence="1" id="KW-0812">Transmembrane</keyword>
<dbReference type="EMBL" id="JAFREM010000019">
    <property type="protein sequence ID" value="MBO1307110.1"/>
    <property type="molecule type" value="Genomic_DNA"/>
</dbReference>
<evidence type="ECO:0000313" key="2">
    <source>
        <dbReference type="EMBL" id="MBO1307110.1"/>
    </source>
</evidence>
<feature type="transmembrane region" description="Helical" evidence="1">
    <location>
        <begin position="39"/>
        <end position="65"/>
    </location>
</feature>
<organism evidence="2 3">
    <name type="scientific">Candidatus Enterococcus moelleringii</name>
    <dbReference type="NCBI Taxonomy" id="2815325"/>
    <lineage>
        <taxon>Bacteria</taxon>
        <taxon>Bacillati</taxon>
        <taxon>Bacillota</taxon>
        <taxon>Bacilli</taxon>
        <taxon>Lactobacillales</taxon>
        <taxon>Enterococcaceae</taxon>
        <taxon>Enterococcus</taxon>
    </lineage>
</organism>
<accession>A0ABS3LDE1</accession>
<name>A0ABS3LDE1_9ENTE</name>
<dbReference type="Proteomes" id="UP000664601">
    <property type="component" value="Unassembled WGS sequence"/>
</dbReference>
<protein>
    <submittedName>
        <fullName evidence="2">Uncharacterized protein</fullName>
    </submittedName>
</protein>
<proteinExistence type="predicted"/>
<reference evidence="2 3" key="1">
    <citation type="submission" date="2021-03" db="EMBL/GenBank/DDBJ databases">
        <title>Enterococcal diversity collection.</title>
        <authorList>
            <person name="Gilmore M.S."/>
            <person name="Schwartzman J."/>
            <person name="Van Tyne D."/>
            <person name="Martin M."/>
            <person name="Earl A.M."/>
            <person name="Manson A.L."/>
            <person name="Straub T."/>
            <person name="Salamzade R."/>
            <person name="Saavedra J."/>
            <person name="Lebreton F."/>
            <person name="Prichula J."/>
            <person name="Schaufler K."/>
            <person name="Gaca A."/>
            <person name="Sgardioli B."/>
            <person name="Wagenaar J."/>
            <person name="Strong T."/>
        </authorList>
    </citation>
    <scope>NUCLEOTIDE SEQUENCE [LARGE SCALE GENOMIC DNA]</scope>
    <source>
        <strain evidence="2 3">669A</strain>
    </source>
</reference>
<evidence type="ECO:0000256" key="1">
    <source>
        <dbReference type="SAM" id="Phobius"/>
    </source>
</evidence>
<comment type="caution">
    <text evidence="2">The sequence shown here is derived from an EMBL/GenBank/DDBJ whole genome shotgun (WGS) entry which is preliminary data.</text>
</comment>
<evidence type="ECO:0000313" key="3">
    <source>
        <dbReference type="Proteomes" id="UP000664601"/>
    </source>
</evidence>
<keyword evidence="1" id="KW-0472">Membrane</keyword>